<evidence type="ECO:0000313" key="2">
    <source>
        <dbReference type="Proteomes" id="UP000018522"/>
    </source>
</evidence>
<protein>
    <submittedName>
        <fullName evidence="1">Alpha/beta hydrolase</fullName>
    </submittedName>
</protein>
<keyword evidence="1" id="KW-0378">Hydrolase</keyword>
<dbReference type="Pfam" id="PF06028">
    <property type="entry name" value="DUF915"/>
    <property type="match status" value="1"/>
</dbReference>
<dbReference type="InterPro" id="IPR010315">
    <property type="entry name" value="DUF915_hydro-like"/>
</dbReference>
<dbReference type="EMBL" id="CP006811">
    <property type="protein sequence ID" value="AHA96538.1"/>
    <property type="molecule type" value="Genomic_DNA"/>
</dbReference>
<accession>A0A7D9N445</accession>
<dbReference type="Proteomes" id="UP000018522">
    <property type="component" value="Chromosome"/>
</dbReference>
<dbReference type="GO" id="GO:0016787">
    <property type="term" value="F:hydrolase activity"/>
    <property type="evidence" value="ECO:0007669"/>
    <property type="project" value="UniProtKB-KW"/>
</dbReference>
<dbReference type="Gene3D" id="3.40.50.1820">
    <property type="entry name" value="alpha/beta hydrolase"/>
    <property type="match status" value="1"/>
</dbReference>
<dbReference type="SUPFAM" id="SSF53474">
    <property type="entry name" value="alpha/beta-Hydrolases"/>
    <property type="match status" value="1"/>
</dbReference>
<sequence length="301" mass="33614">MEDEIRVKIKLVSLIALLALVLTGCSFQNKPNRADAAHKYYVEKSETPKNNLNVIPTLFFHGGLSNYHGEENMVKAAQEAGVTNSVIRADVDANGKVKLIGTIPNNAVNPIVEVNYRNNVQLDFKENGRYARNVVQTLQNEYGIKKINMVGHSLGNTSIMYYLLQAAHNPNLPRLNKQVSIGGHFDGLDFKQLPIAIRQPPNLRVDNEGKPNKMNATYREMTKLRTLYPNKEIDVLNIIGNIGGNSDGIVKNASSLSLEYLVAPMAKSYRVVTITGKNAEHGQLTYNKQVEKQIINFLWLQ</sequence>
<reference evidence="1 2" key="1">
    <citation type="journal article" date="2014" name="Genome Announc.">
        <title>Complete Genome Sequences of Lactobacillus johnsonii Strain N6.2 and Lactobacillus reuteri Strain TD1.</title>
        <authorList>
            <person name="Leonard M.T."/>
            <person name="Valladares R.B."/>
            <person name="Ardissone A."/>
            <person name="Gonzalez C.F."/>
            <person name="Lorca G.L."/>
            <person name="Triplett E.W."/>
        </authorList>
    </citation>
    <scope>NUCLEOTIDE SEQUENCE [LARGE SCALE GENOMIC DNA]</scope>
    <source>
        <strain evidence="1 2">N6.2</strain>
    </source>
</reference>
<dbReference type="PROSITE" id="PS51257">
    <property type="entry name" value="PROKAR_LIPOPROTEIN"/>
    <property type="match status" value="1"/>
</dbReference>
<organism evidence="1 2">
    <name type="scientific">Lactobacillus johnsonii N6.2</name>
    <dbReference type="NCBI Taxonomy" id="1408186"/>
    <lineage>
        <taxon>Bacteria</taxon>
        <taxon>Bacillati</taxon>
        <taxon>Bacillota</taxon>
        <taxon>Bacilli</taxon>
        <taxon>Lactobacillales</taxon>
        <taxon>Lactobacillaceae</taxon>
        <taxon>Lactobacillus</taxon>
    </lineage>
</organism>
<dbReference type="KEGG" id="ljn:T285_00210"/>
<dbReference type="InterPro" id="IPR029058">
    <property type="entry name" value="AB_hydrolase_fold"/>
</dbReference>
<evidence type="ECO:0000313" key="1">
    <source>
        <dbReference type="EMBL" id="AHA96538.1"/>
    </source>
</evidence>
<proteinExistence type="predicted"/>
<name>A0A7D9N445_LACJH</name>
<gene>
    <name evidence="1" type="ORF">T285_00210</name>
</gene>
<dbReference type="AlphaFoldDB" id="A0A7D9N445"/>